<feature type="DNA-binding region" description="H-T-H motif" evidence="2">
    <location>
        <begin position="34"/>
        <end position="53"/>
    </location>
</feature>
<sequence length="193" mass="21271">MPITPTTERGLATRQRVLAAATQEFAERGIAGARIDRITSAARTNKAQVYAYFGSKDGLFDAVIADSVHRITSAAPFDGGNLWDWAVQLYDANVEHPELVRLSGWFRLERRPTGMLFDNDDHRPKLEAIAQAQAAGTIRAGDPFDIIAMVIAAACTWSPVSGIYTASVQDPESDHERRRTLLREFVRAALTKS</sequence>
<evidence type="ECO:0000313" key="5">
    <source>
        <dbReference type="Proteomes" id="UP000613840"/>
    </source>
</evidence>
<organism evidence="4 5">
    <name type="scientific">Microlunatus endophyticus</name>
    <dbReference type="NCBI Taxonomy" id="1716077"/>
    <lineage>
        <taxon>Bacteria</taxon>
        <taxon>Bacillati</taxon>
        <taxon>Actinomycetota</taxon>
        <taxon>Actinomycetes</taxon>
        <taxon>Propionibacteriales</taxon>
        <taxon>Propionibacteriaceae</taxon>
        <taxon>Microlunatus</taxon>
    </lineage>
</organism>
<dbReference type="InterPro" id="IPR050109">
    <property type="entry name" value="HTH-type_TetR-like_transc_reg"/>
</dbReference>
<evidence type="ECO:0000259" key="3">
    <source>
        <dbReference type="PROSITE" id="PS50977"/>
    </source>
</evidence>
<keyword evidence="5" id="KW-1185">Reference proteome</keyword>
<dbReference type="PROSITE" id="PS50977">
    <property type="entry name" value="HTH_TETR_2"/>
    <property type="match status" value="1"/>
</dbReference>
<evidence type="ECO:0000313" key="4">
    <source>
        <dbReference type="EMBL" id="GGL67479.1"/>
    </source>
</evidence>
<dbReference type="InterPro" id="IPR001647">
    <property type="entry name" value="HTH_TetR"/>
</dbReference>
<dbReference type="Pfam" id="PF17926">
    <property type="entry name" value="TetR_C_21"/>
    <property type="match status" value="1"/>
</dbReference>
<dbReference type="Pfam" id="PF00440">
    <property type="entry name" value="TetR_N"/>
    <property type="match status" value="1"/>
</dbReference>
<evidence type="ECO:0000256" key="1">
    <source>
        <dbReference type="ARBA" id="ARBA00023125"/>
    </source>
</evidence>
<dbReference type="RefSeq" id="WP_188895928.1">
    <property type="nucleotide sequence ID" value="NZ_BMMZ01000006.1"/>
</dbReference>
<keyword evidence="1 2" id="KW-0238">DNA-binding</keyword>
<dbReference type="AlphaFoldDB" id="A0A917SBF1"/>
<dbReference type="InterPro" id="IPR041467">
    <property type="entry name" value="Sco4008_C"/>
</dbReference>
<dbReference type="InterPro" id="IPR009057">
    <property type="entry name" value="Homeodomain-like_sf"/>
</dbReference>
<accession>A0A917SBF1</accession>
<dbReference type="SUPFAM" id="SSF46689">
    <property type="entry name" value="Homeodomain-like"/>
    <property type="match status" value="1"/>
</dbReference>
<reference evidence="4" key="1">
    <citation type="journal article" date="2014" name="Int. J. Syst. Evol. Microbiol.">
        <title>Complete genome sequence of Corynebacterium casei LMG S-19264T (=DSM 44701T), isolated from a smear-ripened cheese.</title>
        <authorList>
            <consortium name="US DOE Joint Genome Institute (JGI-PGF)"/>
            <person name="Walter F."/>
            <person name="Albersmeier A."/>
            <person name="Kalinowski J."/>
            <person name="Ruckert C."/>
        </authorList>
    </citation>
    <scope>NUCLEOTIDE SEQUENCE</scope>
    <source>
        <strain evidence="4">CGMCC 4.7306</strain>
    </source>
</reference>
<dbReference type="Proteomes" id="UP000613840">
    <property type="component" value="Unassembled WGS sequence"/>
</dbReference>
<dbReference type="GO" id="GO:0006355">
    <property type="term" value="P:regulation of DNA-templated transcription"/>
    <property type="evidence" value="ECO:0007669"/>
    <property type="project" value="UniProtKB-ARBA"/>
</dbReference>
<gene>
    <name evidence="4" type="ORF">GCM10011575_27470</name>
</gene>
<protein>
    <submittedName>
        <fullName evidence="4">TetR family transcriptional regulator</fullName>
    </submittedName>
</protein>
<dbReference type="InterPro" id="IPR036271">
    <property type="entry name" value="Tet_transcr_reg_TetR-rel_C_sf"/>
</dbReference>
<dbReference type="SUPFAM" id="SSF48498">
    <property type="entry name" value="Tetracyclin repressor-like, C-terminal domain"/>
    <property type="match status" value="1"/>
</dbReference>
<dbReference type="GO" id="GO:0003677">
    <property type="term" value="F:DNA binding"/>
    <property type="evidence" value="ECO:0007669"/>
    <property type="project" value="UniProtKB-UniRule"/>
</dbReference>
<dbReference type="Gene3D" id="1.10.357.10">
    <property type="entry name" value="Tetracycline Repressor, domain 2"/>
    <property type="match status" value="1"/>
</dbReference>
<dbReference type="PRINTS" id="PR00455">
    <property type="entry name" value="HTHTETR"/>
</dbReference>
<name>A0A917SBF1_9ACTN</name>
<dbReference type="PANTHER" id="PTHR30328:SF54">
    <property type="entry name" value="HTH-TYPE TRANSCRIPTIONAL REPRESSOR SCO4008"/>
    <property type="match status" value="1"/>
</dbReference>
<comment type="caution">
    <text evidence="4">The sequence shown here is derived from an EMBL/GenBank/DDBJ whole genome shotgun (WGS) entry which is preliminary data.</text>
</comment>
<dbReference type="EMBL" id="BMMZ01000006">
    <property type="protein sequence ID" value="GGL67479.1"/>
    <property type="molecule type" value="Genomic_DNA"/>
</dbReference>
<evidence type="ECO:0000256" key="2">
    <source>
        <dbReference type="PROSITE-ProRule" id="PRU00335"/>
    </source>
</evidence>
<reference evidence="4" key="2">
    <citation type="submission" date="2020-09" db="EMBL/GenBank/DDBJ databases">
        <authorList>
            <person name="Sun Q."/>
            <person name="Zhou Y."/>
        </authorList>
    </citation>
    <scope>NUCLEOTIDE SEQUENCE</scope>
    <source>
        <strain evidence="4">CGMCC 4.7306</strain>
    </source>
</reference>
<dbReference type="PANTHER" id="PTHR30328">
    <property type="entry name" value="TRANSCRIPTIONAL REPRESSOR"/>
    <property type="match status" value="1"/>
</dbReference>
<proteinExistence type="predicted"/>
<feature type="domain" description="HTH tetR-type" evidence="3">
    <location>
        <begin position="11"/>
        <end position="71"/>
    </location>
</feature>